<dbReference type="Pfam" id="PF08401">
    <property type="entry name" value="ArdcN"/>
    <property type="match status" value="1"/>
</dbReference>
<accession>K1SHJ5</accession>
<evidence type="ECO:0000313" key="2">
    <source>
        <dbReference type="EMBL" id="EKC46836.1"/>
    </source>
</evidence>
<dbReference type="AlphaFoldDB" id="K1SHJ5"/>
<dbReference type="EMBL" id="AJWZ01010997">
    <property type="protein sequence ID" value="EKC46836.1"/>
    <property type="molecule type" value="Genomic_DNA"/>
</dbReference>
<gene>
    <name evidence="2" type="ORF">OBE_16039</name>
</gene>
<reference evidence="2" key="1">
    <citation type="journal article" date="2013" name="Environ. Microbiol.">
        <title>Microbiota from the distal guts of lean and obese adolescents exhibit partial functional redundancy besides clear differences in community structure.</title>
        <authorList>
            <person name="Ferrer M."/>
            <person name="Ruiz A."/>
            <person name="Lanza F."/>
            <person name="Haange S.B."/>
            <person name="Oberbach A."/>
            <person name="Till H."/>
            <person name="Bargiela R."/>
            <person name="Campoy C."/>
            <person name="Segura M.T."/>
            <person name="Richter M."/>
            <person name="von Bergen M."/>
            <person name="Seifert J."/>
            <person name="Suarez A."/>
        </authorList>
    </citation>
    <scope>NUCLEOTIDE SEQUENCE</scope>
</reference>
<dbReference type="GO" id="GO:0003697">
    <property type="term" value="F:single-stranded DNA binding"/>
    <property type="evidence" value="ECO:0007669"/>
    <property type="project" value="InterPro"/>
</dbReference>
<name>K1SHJ5_9ZZZZ</name>
<protein>
    <recommendedName>
        <fullName evidence="1">N-terminal domain-containing protein</fullName>
    </recommendedName>
</protein>
<proteinExistence type="predicted"/>
<feature type="domain" description="N-terminal" evidence="1">
    <location>
        <begin position="10"/>
        <end position="82"/>
    </location>
</feature>
<dbReference type="InterPro" id="IPR013610">
    <property type="entry name" value="ArdC_N"/>
</dbReference>
<evidence type="ECO:0000259" key="1">
    <source>
        <dbReference type="Pfam" id="PF08401"/>
    </source>
</evidence>
<comment type="caution">
    <text evidence="2">The sequence shown here is derived from an EMBL/GenBank/DDBJ whole genome shotgun (WGS) entry which is preliminary data.</text>
</comment>
<sequence>MAENKNAQQVREITDKLEQGIKELFESERFKEYLRTMSKFYNYSFNNTLLIAMQKPEATYVAGYTSWQRNFDRQVMKGKRASRF</sequence>
<organism evidence="2">
    <name type="scientific">human gut metagenome</name>
    <dbReference type="NCBI Taxonomy" id="408170"/>
    <lineage>
        <taxon>unclassified sequences</taxon>
        <taxon>metagenomes</taxon>
        <taxon>organismal metagenomes</taxon>
    </lineage>
</organism>
<feature type="non-terminal residue" evidence="2">
    <location>
        <position position="84"/>
    </location>
</feature>